<evidence type="ECO:0000313" key="8">
    <source>
        <dbReference type="EMBL" id="KAK3955726.1"/>
    </source>
</evidence>
<reference evidence="8" key="2">
    <citation type="submission" date="2023-06" db="EMBL/GenBank/DDBJ databases">
        <authorList>
            <consortium name="Lawrence Berkeley National Laboratory"/>
            <person name="Mondo S.J."/>
            <person name="Hensen N."/>
            <person name="Bonometti L."/>
            <person name="Westerberg I."/>
            <person name="Brannstrom I.O."/>
            <person name="Guillou S."/>
            <person name="Cros-Aarteil S."/>
            <person name="Calhoun S."/>
            <person name="Haridas S."/>
            <person name="Kuo A."/>
            <person name="Pangilinan J."/>
            <person name="Riley R."/>
            <person name="Labutti K."/>
            <person name="Andreopoulos B."/>
            <person name="Lipzen A."/>
            <person name="Chen C."/>
            <person name="Yanf M."/>
            <person name="Daum C."/>
            <person name="Ng V."/>
            <person name="Clum A."/>
            <person name="Steindorff A."/>
            <person name="Ohm R."/>
            <person name="Martin F."/>
            <person name="Silar P."/>
            <person name="Natvig D."/>
            <person name="Lalanne C."/>
            <person name="Gautier V."/>
            <person name="Ament-Velasquez S.L."/>
            <person name="Kruys A."/>
            <person name="Hutchinson M.I."/>
            <person name="Powell A.J."/>
            <person name="Barry K."/>
            <person name="Miller A.N."/>
            <person name="Grigoriev I.V."/>
            <person name="Debuchy R."/>
            <person name="Gladieux P."/>
            <person name="Thoren M.H."/>
            <person name="Johannesson H."/>
        </authorList>
    </citation>
    <scope>NUCLEOTIDE SEQUENCE</scope>
    <source>
        <strain evidence="8">CBS 626.80</strain>
    </source>
</reference>
<comment type="caution">
    <text evidence="8">The sequence shown here is derived from an EMBL/GenBank/DDBJ whole genome shotgun (WGS) entry which is preliminary data.</text>
</comment>
<sequence>MPPDSSHGRLDLSARHEEFLDLKHRIFPLTLLSTSLLRRGSTRLFATMSSSSSFPIKVAVLDDYQGISEPKFKALDSSKYEFSFFKDTLRPYNHPDTTQDVKDQLVKRLEPFTVISTMRERTPFPRDLIARLPNLKLLLTTGNRNLALDLPAFKERGIPVTGAVDKSNPGSVGSISTTEHCVTMILAAARNIAQDDLAVKTGGWQTVPAVSLRGKTLGTMGLGRLGVAVAKVMIVGFGMKVICWSSNLTQEKADEQARQAGLPVEDEKTGEKTFKVVSKEELLSTADVVSMHLVLGDRSRGAIAKKDLELMKKTAIFVNTSRGPLVVEEDLLEVLEQGKIRVAALDVFNLEPLPLDSKWRTTKWGEDGRSRVLLTPHMGYVEEDTLSGWYDQQVENLERWVKGEQLALNLY</sequence>
<evidence type="ECO:0000256" key="3">
    <source>
        <dbReference type="ARBA" id="ARBA00023002"/>
    </source>
</evidence>
<dbReference type="InterPro" id="IPR006139">
    <property type="entry name" value="D-isomer_2_OHA_DH_cat_dom"/>
</dbReference>
<dbReference type="SUPFAM" id="SSF51735">
    <property type="entry name" value="NAD(P)-binding Rossmann-fold domains"/>
    <property type="match status" value="1"/>
</dbReference>
<evidence type="ECO:0000259" key="7">
    <source>
        <dbReference type="Pfam" id="PF02826"/>
    </source>
</evidence>
<evidence type="ECO:0000256" key="5">
    <source>
        <dbReference type="RuleBase" id="RU003719"/>
    </source>
</evidence>
<gene>
    <name evidence="8" type="ORF">QBC32DRAFT_204672</name>
</gene>
<evidence type="ECO:0000256" key="1">
    <source>
        <dbReference type="ARBA" id="ARBA00005854"/>
    </source>
</evidence>
<dbReference type="CDD" id="cd12169">
    <property type="entry name" value="PGDH_like_1"/>
    <property type="match status" value="1"/>
</dbReference>
<reference evidence="8" key="1">
    <citation type="journal article" date="2023" name="Mol. Phylogenet. Evol.">
        <title>Genome-scale phylogeny and comparative genomics of the fungal order Sordariales.</title>
        <authorList>
            <person name="Hensen N."/>
            <person name="Bonometti L."/>
            <person name="Westerberg I."/>
            <person name="Brannstrom I.O."/>
            <person name="Guillou S."/>
            <person name="Cros-Aarteil S."/>
            <person name="Calhoun S."/>
            <person name="Haridas S."/>
            <person name="Kuo A."/>
            <person name="Mondo S."/>
            <person name="Pangilinan J."/>
            <person name="Riley R."/>
            <person name="LaButti K."/>
            <person name="Andreopoulos B."/>
            <person name="Lipzen A."/>
            <person name="Chen C."/>
            <person name="Yan M."/>
            <person name="Daum C."/>
            <person name="Ng V."/>
            <person name="Clum A."/>
            <person name="Steindorff A."/>
            <person name="Ohm R.A."/>
            <person name="Martin F."/>
            <person name="Silar P."/>
            <person name="Natvig D.O."/>
            <person name="Lalanne C."/>
            <person name="Gautier V."/>
            <person name="Ament-Velasquez S.L."/>
            <person name="Kruys A."/>
            <person name="Hutchinson M.I."/>
            <person name="Powell A.J."/>
            <person name="Barry K."/>
            <person name="Miller A.N."/>
            <person name="Grigoriev I.V."/>
            <person name="Debuchy R."/>
            <person name="Gladieux P."/>
            <person name="Hiltunen Thoren M."/>
            <person name="Johannesson H."/>
        </authorList>
    </citation>
    <scope>NUCLEOTIDE SEQUENCE</scope>
    <source>
        <strain evidence="8">CBS 626.80</strain>
    </source>
</reference>
<keyword evidence="2" id="KW-0028">Amino-acid biosynthesis</keyword>
<name>A0AAN6P1B2_9PEZI</name>
<dbReference type="Gene3D" id="3.40.50.720">
    <property type="entry name" value="NAD(P)-binding Rossmann-like Domain"/>
    <property type="match status" value="2"/>
</dbReference>
<dbReference type="InterPro" id="IPR036291">
    <property type="entry name" value="NAD(P)-bd_dom_sf"/>
</dbReference>
<dbReference type="SUPFAM" id="SSF52283">
    <property type="entry name" value="Formate/glycerate dehydrogenase catalytic domain-like"/>
    <property type="match status" value="1"/>
</dbReference>
<dbReference type="GO" id="GO:0051287">
    <property type="term" value="F:NAD binding"/>
    <property type="evidence" value="ECO:0007669"/>
    <property type="project" value="InterPro"/>
</dbReference>
<dbReference type="PROSITE" id="PS00671">
    <property type="entry name" value="D_2_HYDROXYACID_DH_3"/>
    <property type="match status" value="1"/>
</dbReference>
<feature type="domain" description="D-isomer specific 2-hydroxyacid dehydrogenase NAD-binding" evidence="7">
    <location>
        <begin position="182"/>
        <end position="379"/>
    </location>
</feature>
<dbReference type="PANTHER" id="PTHR42789:SF1">
    <property type="entry name" value="D-ISOMER SPECIFIC 2-HYDROXYACID DEHYDROGENASE FAMILY PROTEIN (AFU_ORTHOLOGUE AFUA_6G10090)"/>
    <property type="match status" value="1"/>
</dbReference>
<dbReference type="Proteomes" id="UP001303222">
    <property type="component" value="Unassembled WGS sequence"/>
</dbReference>
<keyword evidence="4" id="KW-0520">NAD</keyword>
<organism evidence="8 9">
    <name type="scientific">Pseudoneurospora amorphoporcata</name>
    <dbReference type="NCBI Taxonomy" id="241081"/>
    <lineage>
        <taxon>Eukaryota</taxon>
        <taxon>Fungi</taxon>
        <taxon>Dikarya</taxon>
        <taxon>Ascomycota</taxon>
        <taxon>Pezizomycotina</taxon>
        <taxon>Sordariomycetes</taxon>
        <taxon>Sordariomycetidae</taxon>
        <taxon>Sordariales</taxon>
        <taxon>Sordariaceae</taxon>
        <taxon>Pseudoneurospora</taxon>
    </lineage>
</organism>
<protein>
    <submittedName>
        <fullName evidence="8">D-isomer specific 2-hydroxyacid dehydrogenase</fullName>
    </submittedName>
</protein>
<dbReference type="PROSITE" id="PS00065">
    <property type="entry name" value="D_2_HYDROXYACID_DH_1"/>
    <property type="match status" value="1"/>
</dbReference>
<accession>A0AAN6P1B2</accession>
<evidence type="ECO:0000256" key="4">
    <source>
        <dbReference type="ARBA" id="ARBA00023027"/>
    </source>
</evidence>
<comment type="similarity">
    <text evidence="1 5">Belongs to the D-isomer specific 2-hydroxyacid dehydrogenase family.</text>
</comment>
<evidence type="ECO:0000256" key="2">
    <source>
        <dbReference type="ARBA" id="ARBA00022605"/>
    </source>
</evidence>
<dbReference type="InterPro" id="IPR029752">
    <property type="entry name" value="D-isomer_DH_CS1"/>
</dbReference>
<keyword evidence="3 5" id="KW-0560">Oxidoreductase</keyword>
<keyword evidence="9" id="KW-1185">Reference proteome</keyword>
<feature type="domain" description="D-isomer specific 2-hydroxyacid dehydrogenase catalytic" evidence="6">
    <location>
        <begin position="80"/>
        <end position="406"/>
    </location>
</feature>
<dbReference type="Pfam" id="PF00389">
    <property type="entry name" value="2-Hacid_dh"/>
    <property type="match status" value="1"/>
</dbReference>
<dbReference type="InterPro" id="IPR006140">
    <property type="entry name" value="D-isomer_DH_NAD-bd"/>
</dbReference>
<dbReference type="AlphaFoldDB" id="A0AAN6P1B2"/>
<dbReference type="Pfam" id="PF02826">
    <property type="entry name" value="2-Hacid_dh_C"/>
    <property type="match status" value="1"/>
</dbReference>
<proteinExistence type="inferred from homology"/>
<dbReference type="InterPro" id="IPR029753">
    <property type="entry name" value="D-isomer_DH_CS"/>
</dbReference>
<dbReference type="GO" id="GO:0016616">
    <property type="term" value="F:oxidoreductase activity, acting on the CH-OH group of donors, NAD or NADP as acceptor"/>
    <property type="evidence" value="ECO:0007669"/>
    <property type="project" value="InterPro"/>
</dbReference>
<dbReference type="PANTHER" id="PTHR42789">
    <property type="entry name" value="D-ISOMER SPECIFIC 2-HYDROXYACID DEHYDROGENASE FAMILY PROTEIN (AFU_ORTHOLOGUE AFUA_6G10090)"/>
    <property type="match status" value="1"/>
</dbReference>
<dbReference type="EMBL" id="MU859073">
    <property type="protein sequence ID" value="KAK3955726.1"/>
    <property type="molecule type" value="Genomic_DNA"/>
</dbReference>
<evidence type="ECO:0000313" key="9">
    <source>
        <dbReference type="Proteomes" id="UP001303222"/>
    </source>
</evidence>
<dbReference type="InterPro" id="IPR050857">
    <property type="entry name" value="D-2-hydroxyacid_DH"/>
</dbReference>
<evidence type="ECO:0000259" key="6">
    <source>
        <dbReference type="Pfam" id="PF00389"/>
    </source>
</evidence>
<dbReference type="GO" id="GO:0008652">
    <property type="term" value="P:amino acid biosynthetic process"/>
    <property type="evidence" value="ECO:0007669"/>
    <property type="project" value="UniProtKB-KW"/>
</dbReference>